<accession>A0AAV7QPD3</accession>
<protein>
    <submittedName>
        <fullName evidence="2">Uncharacterized protein</fullName>
    </submittedName>
</protein>
<feature type="compositionally biased region" description="Basic and acidic residues" evidence="1">
    <location>
        <begin position="63"/>
        <end position="75"/>
    </location>
</feature>
<evidence type="ECO:0000313" key="2">
    <source>
        <dbReference type="EMBL" id="KAJ1141212.1"/>
    </source>
</evidence>
<comment type="caution">
    <text evidence="2">The sequence shown here is derived from an EMBL/GenBank/DDBJ whole genome shotgun (WGS) entry which is preliminary data.</text>
</comment>
<dbReference type="EMBL" id="JANPWB010000010">
    <property type="protein sequence ID" value="KAJ1141212.1"/>
    <property type="molecule type" value="Genomic_DNA"/>
</dbReference>
<organism evidence="2 3">
    <name type="scientific">Pleurodeles waltl</name>
    <name type="common">Iberian ribbed newt</name>
    <dbReference type="NCBI Taxonomy" id="8319"/>
    <lineage>
        <taxon>Eukaryota</taxon>
        <taxon>Metazoa</taxon>
        <taxon>Chordata</taxon>
        <taxon>Craniata</taxon>
        <taxon>Vertebrata</taxon>
        <taxon>Euteleostomi</taxon>
        <taxon>Amphibia</taxon>
        <taxon>Batrachia</taxon>
        <taxon>Caudata</taxon>
        <taxon>Salamandroidea</taxon>
        <taxon>Salamandridae</taxon>
        <taxon>Pleurodelinae</taxon>
        <taxon>Pleurodeles</taxon>
    </lineage>
</organism>
<feature type="compositionally biased region" description="Basic residues" evidence="1">
    <location>
        <begin position="47"/>
        <end position="56"/>
    </location>
</feature>
<name>A0AAV7QPD3_PLEWA</name>
<feature type="region of interest" description="Disordered" evidence="1">
    <location>
        <begin position="41"/>
        <end position="99"/>
    </location>
</feature>
<reference evidence="2" key="1">
    <citation type="journal article" date="2022" name="bioRxiv">
        <title>Sequencing and chromosome-scale assembly of the giantPleurodeles waltlgenome.</title>
        <authorList>
            <person name="Brown T."/>
            <person name="Elewa A."/>
            <person name="Iarovenko S."/>
            <person name="Subramanian E."/>
            <person name="Araus A.J."/>
            <person name="Petzold A."/>
            <person name="Susuki M."/>
            <person name="Suzuki K.-i.T."/>
            <person name="Hayashi T."/>
            <person name="Toyoda A."/>
            <person name="Oliveira C."/>
            <person name="Osipova E."/>
            <person name="Leigh N.D."/>
            <person name="Simon A."/>
            <person name="Yun M.H."/>
        </authorList>
    </citation>
    <scope>NUCLEOTIDE SEQUENCE</scope>
    <source>
        <strain evidence="2">20211129_DDA</strain>
        <tissue evidence="2">Liver</tissue>
    </source>
</reference>
<keyword evidence="3" id="KW-1185">Reference proteome</keyword>
<gene>
    <name evidence="2" type="ORF">NDU88_007547</name>
</gene>
<proteinExistence type="predicted"/>
<dbReference type="AlphaFoldDB" id="A0AAV7QPD3"/>
<sequence length="235" mass="25834">MSCKTAFKPCDSYHRTMSVMDLHLVCLWCLERDHDPKSCSECLAMNPKKKKSKKDKRSSTSPRRSDDEAPEERQHSRPPCLEPSSGSAPRFPDFPGATPDQLKEFYKAMRLIFGQTDPPLALSDTGESVGVPLGIEVVGFGHSSGGLIQIQSQIRPDASRTTATFPASGQTSMLPTSVGPTISIDPILIPDDPEPEQRHSMLILSLWAGLGPGLIQTLMLMGMDTGRVWRGRWTL</sequence>
<evidence type="ECO:0000256" key="1">
    <source>
        <dbReference type="SAM" id="MobiDB-lite"/>
    </source>
</evidence>
<evidence type="ECO:0000313" key="3">
    <source>
        <dbReference type="Proteomes" id="UP001066276"/>
    </source>
</evidence>
<dbReference type="Proteomes" id="UP001066276">
    <property type="component" value="Chromosome 6"/>
</dbReference>